<dbReference type="InterPro" id="IPR000172">
    <property type="entry name" value="GMC_OxRdtase_N"/>
</dbReference>
<dbReference type="Gene3D" id="3.30.560.10">
    <property type="entry name" value="Glucose Oxidase, domain 3"/>
    <property type="match status" value="1"/>
</dbReference>
<proteinExistence type="inferred from homology"/>
<keyword evidence="9" id="KW-1185">Reference proteome</keyword>
<dbReference type="PIRSF" id="PIRSF000137">
    <property type="entry name" value="Alcohol_oxidase"/>
    <property type="match status" value="1"/>
</dbReference>
<dbReference type="InterPro" id="IPR007867">
    <property type="entry name" value="GMC_OxRtase_C"/>
</dbReference>
<evidence type="ECO:0000313" key="8">
    <source>
        <dbReference type="EMBL" id="KAJ8872723.1"/>
    </source>
</evidence>
<evidence type="ECO:0000256" key="3">
    <source>
        <dbReference type="ARBA" id="ARBA00022630"/>
    </source>
</evidence>
<feature type="domain" description="Glucose-methanol-choline oxidoreductase N-terminal" evidence="6">
    <location>
        <begin position="31"/>
        <end position="324"/>
    </location>
</feature>
<evidence type="ECO:0000256" key="4">
    <source>
        <dbReference type="ARBA" id="ARBA00022827"/>
    </source>
</evidence>
<evidence type="ECO:0000256" key="5">
    <source>
        <dbReference type="SAM" id="SignalP"/>
    </source>
</evidence>
<dbReference type="InterPro" id="IPR012132">
    <property type="entry name" value="GMC_OxRdtase"/>
</dbReference>
<name>A0ABQ9GL39_9NEOP</name>
<organism evidence="8 9">
    <name type="scientific">Dryococelus australis</name>
    <dbReference type="NCBI Taxonomy" id="614101"/>
    <lineage>
        <taxon>Eukaryota</taxon>
        <taxon>Metazoa</taxon>
        <taxon>Ecdysozoa</taxon>
        <taxon>Arthropoda</taxon>
        <taxon>Hexapoda</taxon>
        <taxon>Insecta</taxon>
        <taxon>Pterygota</taxon>
        <taxon>Neoptera</taxon>
        <taxon>Polyneoptera</taxon>
        <taxon>Phasmatodea</taxon>
        <taxon>Verophasmatodea</taxon>
        <taxon>Anareolatae</taxon>
        <taxon>Phasmatidae</taxon>
        <taxon>Eurycanthinae</taxon>
        <taxon>Dryococelus</taxon>
    </lineage>
</organism>
<dbReference type="Proteomes" id="UP001159363">
    <property type="component" value="Chromosome 10"/>
</dbReference>
<dbReference type="SUPFAM" id="SSF54373">
    <property type="entry name" value="FAD-linked reductases, C-terminal domain"/>
    <property type="match status" value="1"/>
</dbReference>
<keyword evidence="4" id="KW-0274">FAD</keyword>
<dbReference type="InterPro" id="IPR036188">
    <property type="entry name" value="FAD/NAD-bd_sf"/>
</dbReference>
<dbReference type="EMBL" id="JARBHB010000011">
    <property type="protein sequence ID" value="KAJ8872723.1"/>
    <property type="molecule type" value="Genomic_DNA"/>
</dbReference>
<evidence type="ECO:0000313" key="9">
    <source>
        <dbReference type="Proteomes" id="UP001159363"/>
    </source>
</evidence>
<keyword evidence="5" id="KW-0732">Signal</keyword>
<comment type="cofactor">
    <cofactor evidence="1">
        <name>FAD</name>
        <dbReference type="ChEBI" id="CHEBI:57692"/>
    </cofactor>
</comment>
<protein>
    <submittedName>
        <fullName evidence="8">Uncharacterized protein</fullName>
    </submittedName>
</protein>
<evidence type="ECO:0000259" key="6">
    <source>
        <dbReference type="Pfam" id="PF00732"/>
    </source>
</evidence>
<dbReference type="Pfam" id="PF05199">
    <property type="entry name" value="GMC_oxred_C"/>
    <property type="match status" value="1"/>
</dbReference>
<dbReference type="Gene3D" id="3.50.50.60">
    <property type="entry name" value="FAD/NAD(P)-binding domain"/>
    <property type="match status" value="1"/>
</dbReference>
<reference evidence="8 9" key="1">
    <citation type="submission" date="2023-02" db="EMBL/GenBank/DDBJ databases">
        <title>LHISI_Scaffold_Assembly.</title>
        <authorList>
            <person name="Stuart O.P."/>
            <person name="Cleave R."/>
            <person name="Magrath M.J.L."/>
            <person name="Mikheyev A.S."/>
        </authorList>
    </citation>
    <scope>NUCLEOTIDE SEQUENCE [LARGE SCALE GENOMIC DNA]</scope>
    <source>
        <strain evidence="8">Daus_M_001</strain>
        <tissue evidence="8">Leg muscle</tissue>
    </source>
</reference>
<dbReference type="SUPFAM" id="SSF51905">
    <property type="entry name" value="FAD/NAD(P)-binding domain"/>
    <property type="match status" value="1"/>
</dbReference>
<comment type="similarity">
    <text evidence="2">Belongs to the GMC oxidoreductase family.</text>
</comment>
<gene>
    <name evidence="8" type="ORF">PR048_026337</name>
</gene>
<feature type="chain" id="PRO_5045239413" evidence="5">
    <location>
        <begin position="24"/>
        <end position="576"/>
    </location>
</feature>
<feature type="domain" description="Glucose-methanol-choline oxidoreductase C-terminal" evidence="7">
    <location>
        <begin position="414"/>
        <end position="552"/>
    </location>
</feature>
<dbReference type="Pfam" id="PF00732">
    <property type="entry name" value="GMC_oxred_N"/>
    <property type="match status" value="1"/>
</dbReference>
<dbReference type="PANTHER" id="PTHR11552">
    <property type="entry name" value="GLUCOSE-METHANOL-CHOLINE GMC OXIDOREDUCTASE"/>
    <property type="match status" value="1"/>
</dbReference>
<accession>A0ABQ9GL39</accession>
<sequence length="576" mass="63955">MRHLASVTVLSIMLLCELKFSSTKHVEDGYYDFIIVGAGSAGCVLARRLTEIHHWDVLLVEAGGEQPQWDLIPAYLTFASDPAGGIDWNYKTVPSPNYCGGVSCPYPRGKCLGGPSSTNYMFYSRGSKSDYDELRRLGSKGWGYDEVLKYLIKSERNGDPRLASTKYHGSDGPLPVEKFSYQDENILAIIQALKEFGLPEIEINGNQHLGAAVTQMTTHNGERQSTYTAFLEPVRGRNNLHIKTHSHVANILVRNNNEAYGIEYIRHNDTRRAFARKEIILSAGSIGTPHIHQLSGIGHKEVLEPLGINLIQELPVGYNLCDHVKASVGYRIKQTTQLPNITQLYTNFLDYVAHRKGPLAAPGTIQVVGFLPLENSFHPEESHVELAFVPSVSNGLIPASYYDGIVVTPTVLKPHSTGYVKINSTDPLVPPLILPNFLHNESDVLIMLRAVNSSLELLKMPALRNLGFEADTSVIPGCEQHNWGSEEYWRCVIRITAKTVFHPVSTCKMGSRSDPTTVVDSELRVHNVTNLRVTDASIMPITISGLNTLAIMIGEKGADIIKEEWRYYLNSSTFRT</sequence>
<evidence type="ECO:0000256" key="2">
    <source>
        <dbReference type="ARBA" id="ARBA00010790"/>
    </source>
</evidence>
<evidence type="ECO:0000256" key="1">
    <source>
        <dbReference type="ARBA" id="ARBA00001974"/>
    </source>
</evidence>
<dbReference type="PANTHER" id="PTHR11552:SF147">
    <property type="entry name" value="CHOLINE DEHYDROGENASE, MITOCHONDRIAL"/>
    <property type="match status" value="1"/>
</dbReference>
<comment type="caution">
    <text evidence="8">The sequence shown here is derived from an EMBL/GenBank/DDBJ whole genome shotgun (WGS) entry which is preliminary data.</text>
</comment>
<keyword evidence="3" id="KW-0285">Flavoprotein</keyword>
<feature type="signal peptide" evidence="5">
    <location>
        <begin position="1"/>
        <end position="23"/>
    </location>
</feature>
<evidence type="ECO:0000259" key="7">
    <source>
        <dbReference type="Pfam" id="PF05199"/>
    </source>
</evidence>